<evidence type="ECO:0000313" key="4">
    <source>
        <dbReference type="EMBL" id="RLN59837.1"/>
    </source>
</evidence>
<gene>
    <name evidence="4" type="ORF">BBJ29_005156</name>
    <name evidence="3" type="ORF">BBP00_00008155</name>
</gene>
<evidence type="ECO:0000259" key="2">
    <source>
        <dbReference type="Pfam" id="PF26579"/>
    </source>
</evidence>
<dbReference type="PANTHER" id="PTHR45912:SF3">
    <property type="entry name" value="CILIA- AND FLAGELLA-ASSOCIATED PROTEIN 47"/>
    <property type="match status" value="1"/>
</dbReference>
<dbReference type="InterPro" id="IPR013783">
    <property type="entry name" value="Ig-like_fold"/>
</dbReference>
<name>A0A3F2RHP0_9STRA</name>
<organism evidence="3 5">
    <name type="scientific">Phytophthora kernoviae</name>
    <dbReference type="NCBI Taxonomy" id="325452"/>
    <lineage>
        <taxon>Eukaryota</taxon>
        <taxon>Sar</taxon>
        <taxon>Stramenopiles</taxon>
        <taxon>Oomycota</taxon>
        <taxon>Peronosporomycetes</taxon>
        <taxon>Peronosporales</taxon>
        <taxon>Peronosporaceae</taxon>
        <taxon>Phytophthora</taxon>
    </lineage>
</organism>
<dbReference type="EMBL" id="MBDO02000385">
    <property type="protein sequence ID" value="RLN56143.1"/>
    <property type="molecule type" value="Genomic_DNA"/>
</dbReference>
<dbReference type="Gene3D" id="2.60.40.10">
    <property type="entry name" value="Immunoglobulins"/>
    <property type="match status" value="2"/>
</dbReference>
<dbReference type="AlphaFoldDB" id="A0A3F2RHP0"/>
<dbReference type="PANTHER" id="PTHR45912">
    <property type="entry name" value="CILIA- AND FLAGELLA-ASSOCIATED PROTEIN 47"/>
    <property type="match status" value="1"/>
</dbReference>
<dbReference type="GO" id="GO:0005929">
    <property type="term" value="C:cilium"/>
    <property type="evidence" value="ECO:0007669"/>
    <property type="project" value="TreeGrafter"/>
</dbReference>
<dbReference type="InterPro" id="IPR058952">
    <property type="entry name" value="Ig_CFAP47"/>
</dbReference>
<proteinExistence type="predicted"/>
<evidence type="ECO:0000313" key="3">
    <source>
        <dbReference type="EMBL" id="RLN56143.1"/>
    </source>
</evidence>
<evidence type="ECO:0000313" key="5">
    <source>
        <dbReference type="Proteomes" id="UP000277300"/>
    </source>
</evidence>
<dbReference type="Proteomes" id="UP000277300">
    <property type="component" value="Unassembled WGS sequence"/>
</dbReference>
<reference evidence="5 6" key="1">
    <citation type="submission" date="2018-07" db="EMBL/GenBank/DDBJ databases">
        <title>Genome sequencing of oomycete isolates from Chile give support for New Zealand origin for Phytophthora kernoviae and make available the first Nothophytophthora sp. genome.</title>
        <authorList>
            <person name="Studholme D.J."/>
            <person name="Sanfuentes E."/>
            <person name="Panda P."/>
            <person name="Hill R."/>
            <person name="Sambles C."/>
            <person name="Grant M."/>
            <person name="Williams N.M."/>
            <person name="Mcdougal R.L."/>
        </authorList>
    </citation>
    <scope>NUCLEOTIDE SEQUENCE [LARGE SCALE GENOMIC DNA]</scope>
    <source>
        <strain evidence="3">Chile6</strain>
        <strain evidence="4">Chile7</strain>
    </source>
</reference>
<dbReference type="EMBL" id="MBAD02001015">
    <property type="protein sequence ID" value="RLN59837.1"/>
    <property type="molecule type" value="Genomic_DNA"/>
</dbReference>
<dbReference type="Pfam" id="PF26579">
    <property type="entry name" value="Ig_CFAP47"/>
    <property type="match status" value="1"/>
</dbReference>
<comment type="caution">
    <text evidence="3">The sequence shown here is derived from an EMBL/GenBank/DDBJ whole genome shotgun (WGS) entry which is preliminary data.</text>
</comment>
<dbReference type="GO" id="GO:0060271">
    <property type="term" value="P:cilium assembly"/>
    <property type="evidence" value="ECO:0007669"/>
    <property type="project" value="TreeGrafter"/>
</dbReference>
<feature type="region of interest" description="Disordered" evidence="1">
    <location>
        <begin position="716"/>
        <end position="742"/>
    </location>
</feature>
<evidence type="ECO:0000313" key="6">
    <source>
        <dbReference type="Proteomes" id="UP000284657"/>
    </source>
</evidence>
<accession>A0A3F2RHP0</accession>
<dbReference type="OrthoDB" id="10060824at2759"/>
<sequence length="742" mass="80296">MFAGPPMLVVPAKRSASYPLTFTPVWICHETRTFVLVNTATQQQFEFELSGYGEEPLAQDHIVLSCQARASIVHDFGVFALPGGSEANDTAGPQVFKVESDLRDVVGAPTISVPAGVSGSNRVVKYPLTFSPLVSGSYFGSITFTNEATNEYLWYTVEASVSPPEPETTLEMRASVRGAVGIEIGLANPMNTETTFAVELRGSGLLGPATFTLGAQQSGVYELVYSPLLVTTGDQGEEGAILFSSDAIGQFWYRLQLVAGPTTSEELEDMSCAVGDVCTQPLWLQNPSDQELHLQYRISNTRNFSIKGSNSSTIGGNNSMKTQTRVLLAPFGRVSVVVEYTPSSLSDFETTSIVFFEKDVASDWEFTVRGRGRAPSVMKPLIVTARVQEAASTLFTFKNPFAAPLRVDVKLVAEGTEIHANQSSTSLAAASSAPSVFDMLLKKRRVLLDGFGMLQVPISFLPCAVNETRAELVVNGNEEYAELEWRYPLRGVAEAPLHPRALAVLACQARDSVEKRVECELLAMPGDMVLADEIFTIAWEIDPERFGPMATATAIERALTVSPLPLSSSSRPNICLPYMIRFEPLRPYRGPAVLLVKKQSGGLWRFDVTLDAGDPPVDDVLSIESSLNQTSSVSFQLRNQFREPAAFMAEFSVGSSSAFTVYPSEGELPPFGNEDGASFIVSFTPTGYGKMQSGQLVITTEEMQWTFNVKGTYPDATPGSRASGPVSSLSLSSSSSEGIELD</sequence>
<dbReference type="Proteomes" id="UP000284657">
    <property type="component" value="Unassembled WGS sequence"/>
</dbReference>
<protein>
    <recommendedName>
        <fullName evidence="2">CFAP47-like immunoglobulin-like domain-containing protein</fullName>
    </recommendedName>
</protein>
<feature type="compositionally biased region" description="Low complexity" evidence="1">
    <location>
        <begin position="727"/>
        <end position="736"/>
    </location>
</feature>
<feature type="domain" description="CFAP47-like immunoglobulin-like" evidence="2">
    <location>
        <begin position="493"/>
        <end position="612"/>
    </location>
</feature>
<evidence type="ECO:0000256" key="1">
    <source>
        <dbReference type="SAM" id="MobiDB-lite"/>
    </source>
</evidence>